<feature type="region of interest" description="Disordered" evidence="1">
    <location>
        <begin position="186"/>
        <end position="209"/>
    </location>
</feature>
<reference evidence="3" key="1">
    <citation type="journal article" date="2015" name="Proc. Natl. Acad. Sci. U.S.A.">
        <title>Genome sequencing of adzuki bean (Vigna angularis) provides insight into high starch and low fat accumulation and domestication.</title>
        <authorList>
            <person name="Yang K."/>
            <person name="Tian Z."/>
            <person name="Chen C."/>
            <person name="Luo L."/>
            <person name="Zhao B."/>
            <person name="Wang Z."/>
            <person name="Yu L."/>
            <person name="Li Y."/>
            <person name="Sun Y."/>
            <person name="Li W."/>
            <person name="Chen Y."/>
            <person name="Li Y."/>
            <person name="Zhang Y."/>
            <person name="Ai D."/>
            <person name="Zhao J."/>
            <person name="Shang C."/>
            <person name="Ma Y."/>
            <person name="Wu B."/>
            <person name="Wang M."/>
            <person name="Gao L."/>
            <person name="Sun D."/>
            <person name="Zhang P."/>
            <person name="Guo F."/>
            <person name="Wang W."/>
            <person name="Li Y."/>
            <person name="Wang J."/>
            <person name="Varshney R.K."/>
            <person name="Wang J."/>
            <person name="Ling H.Q."/>
            <person name="Wan P."/>
        </authorList>
    </citation>
    <scope>NUCLEOTIDE SEQUENCE</scope>
    <source>
        <strain evidence="3">cv. Jingnong 6</strain>
    </source>
</reference>
<accession>A0A0L9V663</accession>
<dbReference type="Proteomes" id="UP000053144">
    <property type="component" value="Chromosome 8"/>
</dbReference>
<gene>
    <name evidence="2" type="ORF">LR48_Vigan08g135800</name>
</gene>
<evidence type="ECO:0000256" key="1">
    <source>
        <dbReference type="SAM" id="MobiDB-lite"/>
    </source>
</evidence>
<dbReference type="AlphaFoldDB" id="A0A0L9V663"/>
<name>A0A0L9V663_PHAAN</name>
<evidence type="ECO:0000313" key="3">
    <source>
        <dbReference type="Proteomes" id="UP000053144"/>
    </source>
</evidence>
<sequence>MGDGVMLRGVRCNEGLRDGGNSNWLAFFDKVLLTLNVECYSGLSIVGSDGVRENEEEKGVWPWGPRMKMMMFMCIRVIEEVKWLRARGVKVWDWCGYGGREFPGVGDEGDDIDRVLVLMVMIWAVCKDEDDQRGGTMGSGDGGQFEVGWWMLLRWESMGSGESLVDLKWDGGSCYGGNEWSTYWEGEGNELDERQRMENDQDEQSMSEE</sequence>
<organism evidence="2 3">
    <name type="scientific">Phaseolus angularis</name>
    <name type="common">Azuki bean</name>
    <name type="synonym">Vigna angularis</name>
    <dbReference type="NCBI Taxonomy" id="3914"/>
    <lineage>
        <taxon>Eukaryota</taxon>
        <taxon>Viridiplantae</taxon>
        <taxon>Streptophyta</taxon>
        <taxon>Embryophyta</taxon>
        <taxon>Tracheophyta</taxon>
        <taxon>Spermatophyta</taxon>
        <taxon>Magnoliopsida</taxon>
        <taxon>eudicotyledons</taxon>
        <taxon>Gunneridae</taxon>
        <taxon>Pentapetalae</taxon>
        <taxon>rosids</taxon>
        <taxon>fabids</taxon>
        <taxon>Fabales</taxon>
        <taxon>Fabaceae</taxon>
        <taxon>Papilionoideae</taxon>
        <taxon>50 kb inversion clade</taxon>
        <taxon>NPAAA clade</taxon>
        <taxon>indigoferoid/millettioid clade</taxon>
        <taxon>Phaseoleae</taxon>
        <taxon>Vigna</taxon>
    </lineage>
</organism>
<protein>
    <submittedName>
        <fullName evidence="2">Uncharacterized protein</fullName>
    </submittedName>
</protein>
<proteinExistence type="predicted"/>
<feature type="compositionally biased region" description="Acidic residues" evidence="1">
    <location>
        <begin position="200"/>
        <end position="209"/>
    </location>
</feature>
<dbReference type="Gramene" id="KOM50531">
    <property type="protein sequence ID" value="KOM50531"/>
    <property type="gene ID" value="LR48_Vigan08g135800"/>
</dbReference>
<evidence type="ECO:0000313" key="2">
    <source>
        <dbReference type="EMBL" id="KOM50531.1"/>
    </source>
</evidence>
<dbReference type="EMBL" id="CM003378">
    <property type="protein sequence ID" value="KOM50531.1"/>
    <property type="molecule type" value="Genomic_DNA"/>
</dbReference>